<comment type="caution">
    <text evidence="1">The sequence shown here is derived from an EMBL/GenBank/DDBJ whole genome shotgun (WGS) entry which is preliminary data.</text>
</comment>
<gene>
    <name evidence="1" type="ORF">DPMN_006497</name>
</gene>
<reference evidence="1" key="2">
    <citation type="submission" date="2020-11" db="EMBL/GenBank/DDBJ databases">
        <authorList>
            <person name="McCartney M.A."/>
            <person name="Auch B."/>
            <person name="Kono T."/>
            <person name="Mallez S."/>
            <person name="Becker A."/>
            <person name="Gohl D.M."/>
            <person name="Silverstein K.A.T."/>
            <person name="Koren S."/>
            <person name="Bechman K.B."/>
            <person name="Herman A."/>
            <person name="Abrahante J.E."/>
            <person name="Garbe J."/>
        </authorList>
    </citation>
    <scope>NUCLEOTIDE SEQUENCE</scope>
    <source>
        <strain evidence="1">Duluth1</strain>
        <tissue evidence="1">Whole animal</tissue>
    </source>
</reference>
<dbReference type="AlphaFoldDB" id="A0A9D4RXF9"/>
<organism evidence="1 2">
    <name type="scientific">Dreissena polymorpha</name>
    <name type="common">Zebra mussel</name>
    <name type="synonym">Mytilus polymorpha</name>
    <dbReference type="NCBI Taxonomy" id="45954"/>
    <lineage>
        <taxon>Eukaryota</taxon>
        <taxon>Metazoa</taxon>
        <taxon>Spiralia</taxon>
        <taxon>Lophotrochozoa</taxon>
        <taxon>Mollusca</taxon>
        <taxon>Bivalvia</taxon>
        <taxon>Autobranchia</taxon>
        <taxon>Heteroconchia</taxon>
        <taxon>Euheterodonta</taxon>
        <taxon>Imparidentia</taxon>
        <taxon>Neoheterodontei</taxon>
        <taxon>Myida</taxon>
        <taxon>Dreissenoidea</taxon>
        <taxon>Dreissenidae</taxon>
        <taxon>Dreissena</taxon>
    </lineage>
</organism>
<dbReference type="Proteomes" id="UP000828390">
    <property type="component" value="Unassembled WGS sequence"/>
</dbReference>
<sequence length="78" mass="9434">MDWIEAVKGDKLDRSKEWPDKNKNRINLSNYLTVPTSIQGRKHTFCRWLPTLASYLQYVFFKVYMSFLRISSDHYHTF</sequence>
<evidence type="ECO:0000313" key="1">
    <source>
        <dbReference type="EMBL" id="KAH3882555.1"/>
    </source>
</evidence>
<name>A0A9D4RXF9_DREPO</name>
<protein>
    <submittedName>
        <fullName evidence="1">Uncharacterized protein</fullName>
    </submittedName>
</protein>
<keyword evidence="2" id="KW-1185">Reference proteome</keyword>
<accession>A0A9D4RXF9</accession>
<reference evidence="1" key="1">
    <citation type="journal article" date="2019" name="bioRxiv">
        <title>The Genome of the Zebra Mussel, Dreissena polymorpha: A Resource for Invasive Species Research.</title>
        <authorList>
            <person name="McCartney M.A."/>
            <person name="Auch B."/>
            <person name="Kono T."/>
            <person name="Mallez S."/>
            <person name="Zhang Y."/>
            <person name="Obille A."/>
            <person name="Becker A."/>
            <person name="Abrahante J.E."/>
            <person name="Garbe J."/>
            <person name="Badalamenti J.P."/>
            <person name="Herman A."/>
            <person name="Mangelson H."/>
            <person name="Liachko I."/>
            <person name="Sullivan S."/>
            <person name="Sone E.D."/>
            <person name="Koren S."/>
            <person name="Silverstein K.A.T."/>
            <person name="Beckman K.B."/>
            <person name="Gohl D.M."/>
        </authorList>
    </citation>
    <scope>NUCLEOTIDE SEQUENCE</scope>
    <source>
        <strain evidence="1">Duluth1</strain>
        <tissue evidence="1">Whole animal</tissue>
    </source>
</reference>
<proteinExistence type="predicted"/>
<evidence type="ECO:0000313" key="2">
    <source>
        <dbReference type="Proteomes" id="UP000828390"/>
    </source>
</evidence>
<dbReference type="EMBL" id="JAIWYP010000001">
    <property type="protein sequence ID" value="KAH3882555.1"/>
    <property type="molecule type" value="Genomic_DNA"/>
</dbReference>